<sequence>MLQVAYYCACKMSTNTWSKRCQYHVHLAVFLDFNDYSS</sequence>
<keyword evidence="2" id="KW-1185">Reference proteome</keyword>
<gene>
    <name evidence="1" type="ordered locus">VIT_19s0027g00140</name>
</gene>
<dbReference type="HOGENOM" id="CLU_3336589_0_0_1"/>
<evidence type="ECO:0000313" key="2">
    <source>
        <dbReference type="Proteomes" id="UP000009183"/>
    </source>
</evidence>
<protein>
    <submittedName>
        <fullName evidence="1">Uncharacterized protein</fullName>
    </submittedName>
</protein>
<dbReference type="AlphaFoldDB" id="F6H4W0"/>
<evidence type="ECO:0000313" key="1">
    <source>
        <dbReference type="EMBL" id="CCB47249.1"/>
    </source>
</evidence>
<dbReference type="PaxDb" id="29760-VIT_19s0027g00140.t01"/>
<dbReference type="InParanoid" id="F6H4W0"/>
<organism evidence="1 2">
    <name type="scientific">Vitis vinifera</name>
    <name type="common">Grape</name>
    <dbReference type="NCBI Taxonomy" id="29760"/>
    <lineage>
        <taxon>Eukaryota</taxon>
        <taxon>Viridiplantae</taxon>
        <taxon>Streptophyta</taxon>
        <taxon>Embryophyta</taxon>
        <taxon>Tracheophyta</taxon>
        <taxon>Spermatophyta</taxon>
        <taxon>Magnoliopsida</taxon>
        <taxon>eudicotyledons</taxon>
        <taxon>Gunneridae</taxon>
        <taxon>Pentapetalae</taxon>
        <taxon>rosids</taxon>
        <taxon>Vitales</taxon>
        <taxon>Vitaceae</taxon>
        <taxon>Viteae</taxon>
        <taxon>Vitis</taxon>
    </lineage>
</organism>
<proteinExistence type="predicted"/>
<accession>F6H4W0</accession>
<reference evidence="2" key="1">
    <citation type="journal article" date="2007" name="Nature">
        <title>The grapevine genome sequence suggests ancestral hexaploidization in major angiosperm phyla.</title>
        <authorList>
            <consortium name="The French-Italian Public Consortium for Grapevine Genome Characterization."/>
            <person name="Jaillon O."/>
            <person name="Aury J.-M."/>
            <person name="Noel B."/>
            <person name="Policriti A."/>
            <person name="Clepet C."/>
            <person name="Casagrande A."/>
            <person name="Choisne N."/>
            <person name="Aubourg S."/>
            <person name="Vitulo N."/>
            <person name="Jubin C."/>
            <person name="Vezzi A."/>
            <person name="Legeai F."/>
            <person name="Hugueney P."/>
            <person name="Dasilva C."/>
            <person name="Horner D."/>
            <person name="Mica E."/>
            <person name="Jublot D."/>
            <person name="Poulain J."/>
            <person name="Bruyere C."/>
            <person name="Billault A."/>
            <person name="Segurens B."/>
            <person name="Gouyvenoux M."/>
            <person name="Ugarte E."/>
            <person name="Cattonaro F."/>
            <person name="Anthouard V."/>
            <person name="Vico V."/>
            <person name="Del Fabbro C."/>
            <person name="Alaux M."/>
            <person name="Di Gaspero G."/>
            <person name="Dumas V."/>
            <person name="Felice N."/>
            <person name="Paillard S."/>
            <person name="Juman I."/>
            <person name="Moroldo M."/>
            <person name="Scalabrin S."/>
            <person name="Canaguier A."/>
            <person name="Le Clainche I."/>
            <person name="Malacrida G."/>
            <person name="Durand E."/>
            <person name="Pesole G."/>
            <person name="Laucou V."/>
            <person name="Chatelet P."/>
            <person name="Merdinoglu D."/>
            <person name="Delledonne M."/>
            <person name="Pezzotti M."/>
            <person name="Lecharny A."/>
            <person name="Scarpelli C."/>
            <person name="Artiguenave F."/>
            <person name="Pe M.E."/>
            <person name="Valle G."/>
            <person name="Morgante M."/>
            <person name="Caboche M."/>
            <person name="Adam-Blondon A.-F."/>
            <person name="Weissenbach J."/>
            <person name="Quetier F."/>
            <person name="Wincker P."/>
        </authorList>
    </citation>
    <scope>NUCLEOTIDE SEQUENCE [LARGE SCALE GENOMIC DNA]</scope>
    <source>
        <strain evidence="2">cv. Pinot noir / PN40024</strain>
    </source>
</reference>
<name>F6H4W0_VITVI</name>
<dbReference type="EMBL" id="FN595234">
    <property type="protein sequence ID" value="CCB47249.1"/>
    <property type="molecule type" value="Genomic_DNA"/>
</dbReference>
<dbReference type="Proteomes" id="UP000009183">
    <property type="component" value="Chromosome 19"/>
</dbReference>